<proteinExistence type="predicted"/>
<dbReference type="AlphaFoldDB" id="A0A5B9R7S1"/>
<dbReference type="SUPFAM" id="SSF46894">
    <property type="entry name" value="C-terminal effector domain of the bipartite response regulators"/>
    <property type="match status" value="1"/>
</dbReference>
<dbReference type="PANTHER" id="PTHR43214:SF42">
    <property type="entry name" value="TRANSCRIPTIONAL REGULATORY PROTEIN DESR"/>
    <property type="match status" value="1"/>
</dbReference>
<dbReference type="Pfam" id="PF00196">
    <property type="entry name" value="GerE"/>
    <property type="match status" value="1"/>
</dbReference>
<evidence type="ECO:0000256" key="3">
    <source>
        <dbReference type="PROSITE-ProRule" id="PRU00169"/>
    </source>
</evidence>
<feature type="domain" description="HTH luxR-type" evidence="4">
    <location>
        <begin position="144"/>
        <end position="209"/>
    </location>
</feature>
<protein>
    <submittedName>
        <fullName evidence="6">Transcriptional regulatory protein LiaR</fullName>
    </submittedName>
</protein>
<dbReference type="Proteomes" id="UP000325286">
    <property type="component" value="Chromosome"/>
</dbReference>
<dbReference type="OrthoDB" id="259454at2"/>
<dbReference type="GO" id="GO:0003677">
    <property type="term" value="F:DNA binding"/>
    <property type="evidence" value="ECO:0007669"/>
    <property type="project" value="UniProtKB-KW"/>
</dbReference>
<dbReference type="KEGG" id="rul:UC8_48230"/>
<sequence length="211" mass="22670">MSSKLLIIDDHEVVRVGLAVLLASDDIVVVGATGSLKEAHELAASQRPDLILLDVRMAGGDGLGAIDDIRSVAEDAKFVVLSTYDNPTYVARAVAMGASDYLLKGSSQADILAALRRVAEDEPPSEESLLRQIRATMRQTDFCTASEGLPLTTRELQVLRHIGLGLSNREIGTSLDISVETVKEHVQNILRKMNAVDRTDAAVRAVKLGVV</sequence>
<dbReference type="InterPro" id="IPR016032">
    <property type="entry name" value="Sig_transdc_resp-reg_C-effctor"/>
</dbReference>
<evidence type="ECO:0000256" key="2">
    <source>
        <dbReference type="ARBA" id="ARBA00023125"/>
    </source>
</evidence>
<evidence type="ECO:0000313" key="6">
    <source>
        <dbReference type="EMBL" id="QEG42781.1"/>
    </source>
</evidence>
<dbReference type="InterPro" id="IPR011006">
    <property type="entry name" value="CheY-like_superfamily"/>
</dbReference>
<evidence type="ECO:0000259" key="4">
    <source>
        <dbReference type="PROSITE" id="PS50043"/>
    </source>
</evidence>
<dbReference type="GO" id="GO:0000160">
    <property type="term" value="P:phosphorelay signal transduction system"/>
    <property type="evidence" value="ECO:0007669"/>
    <property type="project" value="InterPro"/>
</dbReference>
<dbReference type="Pfam" id="PF00072">
    <property type="entry name" value="Response_reg"/>
    <property type="match status" value="1"/>
</dbReference>
<dbReference type="PROSITE" id="PS50043">
    <property type="entry name" value="HTH_LUXR_2"/>
    <property type="match status" value="1"/>
</dbReference>
<evidence type="ECO:0000313" key="7">
    <source>
        <dbReference type="Proteomes" id="UP000325286"/>
    </source>
</evidence>
<dbReference type="SMART" id="SM00448">
    <property type="entry name" value="REC"/>
    <property type="match status" value="1"/>
</dbReference>
<feature type="modified residue" description="4-aspartylphosphate" evidence="3">
    <location>
        <position position="54"/>
    </location>
</feature>
<dbReference type="RefSeq" id="WP_068142169.1">
    <property type="nucleotide sequence ID" value="NZ_CP042914.1"/>
</dbReference>
<organism evidence="6 7">
    <name type="scientific">Roseimaritima ulvae</name>
    <dbReference type="NCBI Taxonomy" id="980254"/>
    <lineage>
        <taxon>Bacteria</taxon>
        <taxon>Pseudomonadati</taxon>
        <taxon>Planctomycetota</taxon>
        <taxon>Planctomycetia</taxon>
        <taxon>Pirellulales</taxon>
        <taxon>Pirellulaceae</taxon>
        <taxon>Roseimaritima</taxon>
    </lineage>
</organism>
<evidence type="ECO:0000256" key="1">
    <source>
        <dbReference type="ARBA" id="ARBA00022553"/>
    </source>
</evidence>
<feature type="domain" description="Response regulatory" evidence="5">
    <location>
        <begin position="4"/>
        <end position="119"/>
    </location>
</feature>
<keyword evidence="1 3" id="KW-0597">Phosphoprotein</keyword>
<dbReference type="InterPro" id="IPR058245">
    <property type="entry name" value="NreC/VraR/RcsB-like_REC"/>
</dbReference>
<dbReference type="Gene3D" id="3.40.50.2300">
    <property type="match status" value="1"/>
</dbReference>
<dbReference type="PRINTS" id="PR00038">
    <property type="entry name" value="HTHLUXR"/>
</dbReference>
<dbReference type="PROSITE" id="PS50110">
    <property type="entry name" value="RESPONSE_REGULATORY"/>
    <property type="match status" value="1"/>
</dbReference>
<evidence type="ECO:0000259" key="5">
    <source>
        <dbReference type="PROSITE" id="PS50110"/>
    </source>
</evidence>
<dbReference type="InterPro" id="IPR001789">
    <property type="entry name" value="Sig_transdc_resp-reg_receiver"/>
</dbReference>
<dbReference type="InterPro" id="IPR039420">
    <property type="entry name" value="WalR-like"/>
</dbReference>
<dbReference type="CDD" id="cd06170">
    <property type="entry name" value="LuxR_C_like"/>
    <property type="match status" value="1"/>
</dbReference>
<dbReference type="SMART" id="SM00421">
    <property type="entry name" value="HTH_LUXR"/>
    <property type="match status" value="1"/>
</dbReference>
<dbReference type="CDD" id="cd17535">
    <property type="entry name" value="REC_NarL-like"/>
    <property type="match status" value="1"/>
</dbReference>
<dbReference type="SUPFAM" id="SSF52172">
    <property type="entry name" value="CheY-like"/>
    <property type="match status" value="1"/>
</dbReference>
<dbReference type="EMBL" id="CP042914">
    <property type="protein sequence ID" value="QEG42781.1"/>
    <property type="molecule type" value="Genomic_DNA"/>
</dbReference>
<keyword evidence="7" id="KW-1185">Reference proteome</keyword>
<dbReference type="PROSITE" id="PS00622">
    <property type="entry name" value="HTH_LUXR_1"/>
    <property type="match status" value="1"/>
</dbReference>
<dbReference type="GO" id="GO:0006355">
    <property type="term" value="P:regulation of DNA-templated transcription"/>
    <property type="evidence" value="ECO:0007669"/>
    <property type="project" value="InterPro"/>
</dbReference>
<reference evidence="6 7" key="1">
    <citation type="submission" date="2019-08" db="EMBL/GenBank/DDBJ databases">
        <title>Deep-cultivation of Planctomycetes and their phenomic and genomic characterization uncovers novel biology.</title>
        <authorList>
            <person name="Wiegand S."/>
            <person name="Jogler M."/>
            <person name="Boedeker C."/>
            <person name="Pinto D."/>
            <person name="Vollmers J."/>
            <person name="Rivas-Marin E."/>
            <person name="Kohn T."/>
            <person name="Peeters S.H."/>
            <person name="Heuer A."/>
            <person name="Rast P."/>
            <person name="Oberbeckmann S."/>
            <person name="Bunk B."/>
            <person name="Jeske O."/>
            <person name="Meyerdierks A."/>
            <person name="Storesund J.E."/>
            <person name="Kallscheuer N."/>
            <person name="Luecker S."/>
            <person name="Lage O.M."/>
            <person name="Pohl T."/>
            <person name="Merkel B.J."/>
            <person name="Hornburger P."/>
            <person name="Mueller R.-W."/>
            <person name="Bruemmer F."/>
            <person name="Labrenz M."/>
            <person name="Spormann A.M."/>
            <person name="Op den Camp H."/>
            <person name="Overmann J."/>
            <person name="Amann R."/>
            <person name="Jetten M.S.M."/>
            <person name="Mascher T."/>
            <person name="Medema M.H."/>
            <person name="Devos D.P."/>
            <person name="Kaster A.-K."/>
            <person name="Ovreas L."/>
            <person name="Rohde M."/>
            <person name="Galperin M.Y."/>
            <person name="Jogler C."/>
        </authorList>
    </citation>
    <scope>NUCLEOTIDE SEQUENCE [LARGE SCALE GENOMIC DNA]</scope>
    <source>
        <strain evidence="6 7">UC8</strain>
    </source>
</reference>
<accession>A0A5B9R7S1</accession>
<name>A0A5B9R7S1_9BACT</name>
<gene>
    <name evidence="6" type="primary">liaR</name>
    <name evidence="6" type="ORF">UC8_48230</name>
</gene>
<keyword evidence="2" id="KW-0238">DNA-binding</keyword>
<dbReference type="PANTHER" id="PTHR43214">
    <property type="entry name" value="TWO-COMPONENT RESPONSE REGULATOR"/>
    <property type="match status" value="1"/>
</dbReference>
<dbReference type="InterPro" id="IPR000792">
    <property type="entry name" value="Tscrpt_reg_LuxR_C"/>
</dbReference>